<keyword evidence="6 11" id="KW-1133">Transmembrane helix</keyword>
<comment type="caution">
    <text evidence="14">The sequence shown here is derived from an EMBL/GenBank/DDBJ whole genome shotgun (WGS) entry which is preliminary data.</text>
</comment>
<evidence type="ECO:0000256" key="1">
    <source>
        <dbReference type="ARBA" id="ARBA00004651"/>
    </source>
</evidence>
<dbReference type="eggNOG" id="COG0840">
    <property type="taxonomic scope" value="Bacteria"/>
</dbReference>
<evidence type="ECO:0008006" key="16">
    <source>
        <dbReference type="Google" id="ProtNLM"/>
    </source>
</evidence>
<dbReference type="GO" id="GO:0007165">
    <property type="term" value="P:signal transduction"/>
    <property type="evidence" value="ECO:0007669"/>
    <property type="project" value="UniProtKB-KW"/>
</dbReference>
<comment type="subcellular location">
    <subcellularLocation>
        <location evidence="1">Cell membrane</location>
        <topology evidence="1">Multi-pass membrane protein</topology>
    </subcellularLocation>
</comment>
<feature type="domain" description="Methyl-accepting transducer" evidence="12">
    <location>
        <begin position="379"/>
        <end position="629"/>
    </location>
</feature>
<name>A0A0A5G5G5_9BACI</name>
<comment type="similarity">
    <text evidence="9">Belongs to the methyl-accepting chemotaxis (MCP) protein family.</text>
</comment>
<feature type="transmembrane region" description="Helical" evidence="11">
    <location>
        <begin position="284"/>
        <end position="305"/>
    </location>
</feature>
<dbReference type="Pfam" id="PF00015">
    <property type="entry name" value="MCPsignal"/>
    <property type="match status" value="1"/>
</dbReference>
<dbReference type="PROSITE" id="PS50111">
    <property type="entry name" value="CHEMOTAXIS_TRANSDUC_2"/>
    <property type="match status" value="1"/>
</dbReference>
<keyword evidence="3" id="KW-0488">Methylation</keyword>
<evidence type="ECO:0000256" key="5">
    <source>
        <dbReference type="ARBA" id="ARBA00022692"/>
    </source>
</evidence>
<dbReference type="SMART" id="SM00283">
    <property type="entry name" value="MA"/>
    <property type="match status" value="1"/>
</dbReference>
<keyword evidence="15" id="KW-1185">Reference proteome</keyword>
<dbReference type="CDD" id="cd06225">
    <property type="entry name" value="HAMP"/>
    <property type="match status" value="1"/>
</dbReference>
<dbReference type="Pfam" id="PF02743">
    <property type="entry name" value="dCache_1"/>
    <property type="match status" value="1"/>
</dbReference>
<reference evidence="14 15" key="1">
    <citation type="submission" date="2013-08" db="EMBL/GenBank/DDBJ databases">
        <authorList>
            <person name="Huang J."/>
            <person name="Wang G."/>
        </authorList>
    </citation>
    <scope>NUCLEOTIDE SEQUENCE [LARGE SCALE GENOMIC DNA]</scope>
    <source>
        <strain evidence="14 15">JSM 072002</strain>
    </source>
</reference>
<evidence type="ECO:0000256" key="2">
    <source>
        <dbReference type="ARBA" id="ARBA00022475"/>
    </source>
</evidence>
<evidence type="ECO:0000313" key="15">
    <source>
        <dbReference type="Proteomes" id="UP000030401"/>
    </source>
</evidence>
<evidence type="ECO:0000256" key="8">
    <source>
        <dbReference type="ARBA" id="ARBA00023224"/>
    </source>
</evidence>
<dbReference type="RefSeq" id="WP_084600223.1">
    <property type="nucleotide sequence ID" value="NZ_AVPG01000014.1"/>
</dbReference>
<evidence type="ECO:0000259" key="12">
    <source>
        <dbReference type="PROSITE" id="PS50111"/>
    </source>
</evidence>
<dbReference type="CDD" id="cd11386">
    <property type="entry name" value="MCP_signal"/>
    <property type="match status" value="1"/>
</dbReference>
<evidence type="ECO:0000259" key="13">
    <source>
        <dbReference type="PROSITE" id="PS50885"/>
    </source>
</evidence>
<evidence type="ECO:0000256" key="7">
    <source>
        <dbReference type="ARBA" id="ARBA00023136"/>
    </source>
</evidence>
<dbReference type="Gene3D" id="3.30.450.20">
    <property type="entry name" value="PAS domain"/>
    <property type="match status" value="2"/>
</dbReference>
<gene>
    <name evidence="14" type="ORF">N784_05135</name>
</gene>
<evidence type="ECO:0000256" key="3">
    <source>
        <dbReference type="ARBA" id="ARBA00022481"/>
    </source>
</evidence>
<dbReference type="InterPro" id="IPR004089">
    <property type="entry name" value="MCPsignal_dom"/>
</dbReference>
<dbReference type="CDD" id="cd12913">
    <property type="entry name" value="PDC1_MCP_like"/>
    <property type="match status" value="1"/>
</dbReference>
<dbReference type="Pfam" id="PF00672">
    <property type="entry name" value="HAMP"/>
    <property type="match status" value="1"/>
</dbReference>
<dbReference type="Proteomes" id="UP000030401">
    <property type="component" value="Unassembled WGS sequence"/>
</dbReference>
<evidence type="ECO:0000256" key="6">
    <source>
        <dbReference type="ARBA" id="ARBA00022989"/>
    </source>
</evidence>
<dbReference type="STRING" id="1385512.N784_05135"/>
<keyword evidence="5 11" id="KW-0812">Transmembrane</keyword>
<keyword evidence="7 11" id="KW-0472">Membrane</keyword>
<keyword evidence="4" id="KW-0145">Chemotaxis</keyword>
<evidence type="ECO:0000256" key="10">
    <source>
        <dbReference type="PROSITE-ProRule" id="PRU00284"/>
    </source>
</evidence>
<keyword evidence="2" id="KW-1003">Cell membrane</keyword>
<dbReference type="InterPro" id="IPR003660">
    <property type="entry name" value="HAMP_dom"/>
</dbReference>
<protein>
    <recommendedName>
        <fullName evidence="16">Methyl-accepting chemotaxis protein</fullName>
    </recommendedName>
</protein>
<dbReference type="InterPro" id="IPR033479">
    <property type="entry name" value="dCache_1"/>
</dbReference>
<feature type="domain" description="HAMP" evidence="13">
    <location>
        <begin position="308"/>
        <end position="360"/>
    </location>
</feature>
<dbReference type="GO" id="GO:0006935">
    <property type="term" value="P:chemotaxis"/>
    <property type="evidence" value="ECO:0007669"/>
    <property type="project" value="UniProtKB-KW"/>
</dbReference>
<organism evidence="14 15">
    <name type="scientific">Pontibacillus litoralis JSM 072002</name>
    <dbReference type="NCBI Taxonomy" id="1385512"/>
    <lineage>
        <taxon>Bacteria</taxon>
        <taxon>Bacillati</taxon>
        <taxon>Bacillota</taxon>
        <taxon>Bacilli</taxon>
        <taxon>Bacillales</taxon>
        <taxon>Bacillaceae</taxon>
        <taxon>Pontibacillus</taxon>
    </lineage>
</organism>
<dbReference type="EMBL" id="AVPG01000014">
    <property type="protein sequence ID" value="KGX86335.1"/>
    <property type="molecule type" value="Genomic_DNA"/>
</dbReference>
<dbReference type="PANTHER" id="PTHR32089:SF114">
    <property type="entry name" value="METHYL-ACCEPTING CHEMOTAXIS PROTEIN MCPB"/>
    <property type="match status" value="1"/>
</dbReference>
<dbReference type="Gene3D" id="1.10.287.950">
    <property type="entry name" value="Methyl-accepting chemotaxis protein"/>
    <property type="match status" value="1"/>
</dbReference>
<dbReference type="SUPFAM" id="SSF58104">
    <property type="entry name" value="Methyl-accepting chemotaxis protein (MCP) signaling domain"/>
    <property type="match status" value="1"/>
</dbReference>
<keyword evidence="8 10" id="KW-0807">Transducer</keyword>
<evidence type="ECO:0000256" key="11">
    <source>
        <dbReference type="SAM" id="Phobius"/>
    </source>
</evidence>
<accession>A0A0A5G5G5</accession>
<dbReference type="SMART" id="SM00304">
    <property type="entry name" value="HAMP"/>
    <property type="match status" value="1"/>
</dbReference>
<evidence type="ECO:0000256" key="4">
    <source>
        <dbReference type="ARBA" id="ARBA00022500"/>
    </source>
</evidence>
<dbReference type="OrthoDB" id="9804712at2"/>
<evidence type="ECO:0000256" key="9">
    <source>
        <dbReference type="ARBA" id="ARBA00029447"/>
    </source>
</evidence>
<dbReference type="Gene3D" id="6.10.340.10">
    <property type="match status" value="1"/>
</dbReference>
<dbReference type="SUPFAM" id="SSF103190">
    <property type="entry name" value="Sensory domain-like"/>
    <property type="match status" value="1"/>
</dbReference>
<dbReference type="InterPro" id="IPR029151">
    <property type="entry name" value="Sensor-like_sf"/>
</dbReference>
<dbReference type="AlphaFoldDB" id="A0A0A5G5G5"/>
<sequence>MKIKAFLNKSLQRQILIPFLTLIIVSGLAMGAVSFTFSVSRTTDELSQSVNQQIIGLDGSLDDFYQIQENILRSFADNPKIQNYNDFKMDTLQLFSNTERMSEAITSVYFAAEKNGEMIHSSNVSLPKGYKPQERPWYTEAIENEGKVIWTDPFIDQATDQLIISTATTVKKGNDVQGVVSLNITLDSFIQLIDDVQIGEDGYAALLDSKGMVLAHPNEEYVNTDYSGSSAYKQIQANESRNDIIHYTDQGDEKIMSYVTNDRTNIILVGTLYKSELIQQATPILIPIAISLVIVIVLSIIVSIMTTRRLTKPIHQLQANMEEVNQGDLRVSLVQDGQNEIAQLSSRVQDMKEGLRSIIEDVTKTSHILSSQGEELSLSAQEVKSGSEQIASTMQELSSGAETQAHSSSHLTELMDEFGKHIRSADEKGSHISSSSKEVLAMTKEGSILMNQSVDQMMTIDLIVKEAVDKVKGLDQHSRKINKLVDVISDIAEQTNLLSLNAAIEAARAGEHGKGFAVVADEVRKLAEQVSASVGDITSIVQNIQNESNLVASSLEIGYEEVDNGSKQIKKTGETFQVIEQSISDMVENIQHISTNLKEITENSQQMNESIEEIASVAEESAAGVEQTAASAQQSSSSMEEISSSIHNLANIAQKLTEQVEKYRV</sequence>
<proteinExistence type="inferred from homology"/>
<dbReference type="CDD" id="cd12912">
    <property type="entry name" value="PDC2_MCP_like"/>
    <property type="match status" value="1"/>
</dbReference>
<dbReference type="PANTHER" id="PTHR32089">
    <property type="entry name" value="METHYL-ACCEPTING CHEMOTAXIS PROTEIN MCPB"/>
    <property type="match status" value="1"/>
</dbReference>
<evidence type="ECO:0000313" key="14">
    <source>
        <dbReference type="EMBL" id="KGX86335.1"/>
    </source>
</evidence>
<dbReference type="GO" id="GO:0005886">
    <property type="term" value="C:plasma membrane"/>
    <property type="evidence" value="ECO:0007669"/>
    <property type="project" value="UniProtKB-SubCell"/>
</dbReference>
<dbReference type="PROSITE" id="PS50885">
    <property type="entry name" value="HAMP"/>
    <property type="match status" value="1"/>
</dbReference>